<evidence type="ECO:0000313" key="3">
    <source>
        <dbReference type="Proteomes" id="UP000011717"/>
    </source>
</evidence>
<evidence type="ECO:0000256" key="1">
    <source>
        <dbReference type="SAM" id="MobiDB-lite"/>
    </source>
</evidence>
<dbReference type="EMBL" id="AMRV01000009">
    <property type="protein sequence ID" value="EMD82174.1"/>
    <property type="molecule type" value="Genomic_DNA"/>
</dbReference>
<protein>
    <submittedName>
        <fullName evidence="2">Uncharacterized protein</fullName>
    </submittedName>
</protein>
<keyword evidence="3" id="KW-1185">Reference proteome</keyword>
<sequence>MLPAPVAAFKGDSQKVASAEAKSDTNKEVCKRITQSGTRIKKRVCMTQFAWDQLARQSEEMGRDIVNKGQRGNIPEY</sequence>
<gene>
    <name evidence="2" type="ORF">C725_2460</name>
</gene>
<name>M2T6M4_9SPHN</name>
<organism evidence="2 3">
    <name type="scientific">Pacificimonas flava</name>
    <dbReference type="NCBI Taxonomy" id="1234595"/>
    <lineage>
        <taxon>Bacteria</taxon>
        <taxon>Pseudomonadati</taxon>
        <taxon>Pseudomonadota</taxon>
        <taxon>Alphaproteobacteria</taxon>
        <taxon>Sphingomonadales</taxon>
        <taxon>Sphingosinicellaceae</taxon>
        <taxon>Pacificimonas</taxon>
    </lineage>
</organism>
<feature type="region of interest" description="Disordered" evidence="1">
    <location>
        <begin position="1"/>
        <end position="20"/>
    </location>
</feature>
<reference evidence="2 3" key="1">
    <citation type="journal article" date="2013" name="Genome Announc.">
        <title>Draft Genome Sequence of Strain JLT2015T, Belonging to the Family Sphingomonadaceae of the Alphaproteobacteria.</title>
        <authorList>
            <person name="Tang K."/>
            <person name="Liu K."/>
            <person name="Li S."/>
            <person name="Jiao N."/>
        </authorList>
    </citation>
    <scope>NUCLEOTIDE SEQUENCE [LARGE SCALE GENOMIC DNA]</scope>
    <source>
        <strain evidence="2 3">JLT2015</strain>
    </source>
</reference>
<dbReference type="Proteomes" id="UP000011717">
    <property type="component" value="Unassembled WGS sequence"/>
</dbReference>
<dbReference type="AlphaFoldDB" id="M2T6M4"/>
<comment type="caution">
    <text evidence="2">The sequence shown here is derived from an EMBL/GenBank/DDBJ whole genome shotgun (WGS) entry which is preliminary data.</text>
</comment>
<evidence type="ECO:0000313" key="2">
    <source>
        <dbReference type="EMBL" id="EMD82174.1"/>
    </source>
</evidence>
<proteinExistence type="predicted"/>
<accession>M2T6M4</accession>